<evidence type="ECO:0000256" key="8">
    <source>
        <dbReference type="ARBA" id="ARBA00022949"/>
    </source>
</evidence>
<dbReference type="InterPro" id="IPR036028">
    <property type="entry name" value="SH3-like_dom_sf"/>
</dbReference>
<dbReference type="PANTHER" id="PTHR10654:SF19">
    <property type="entry name" value="CAS SCAFFOLDING PROTEIN FAMILY MEMBER 4"/>
    <property type="match status" value="1"/>
</dbReference>
<feature type="region of interest" description="Disordered" evidence="14">
    <location>
        <begin position="541"/>
        <end position="588"/>
    </location>
</feature>
<dbReference type="Pfam" id="PF12026">
    <property type="entry name" value="CAS_C"/>
    <property type="match status" value="1"/>
</dbReference>
<dbReference type="Gene3D" id="1.20.120.830">
    <property type="entry name" value="Serine-rich domain"/>
    <property type="match status" value="1"/>
</dbReference>
<keyword evidence="17" id="KW-1185">Reference proteome</keyword>
<keyword evidence="5" id="KW-0963">Cytoplasm</keyword>
<dbReference type="CDD" id="cd11551">
    <property type="entry name" value="Serine_rich_CASS4"/>
    <property type="match status" value="1"/>
</dbReference>
<evidence type="ECO:0000256" key="2">
    <source>
        <dbReference type="ARBA" id="ARBA00004246"/>
    </source>
</evidence>
<feature type="domain" description="SH3" evidence="15">
    <location>
        <begin position="13"/>
        <end position="75"/>
    </location>
</feature>
<dbReference type="InterPro" id="IPR014928">
    <property type="entry name" value="Serine_rich_dom"/>
</dbReference>
<feature type="region of interest" description="Disordered" evidence="14">
    <location>
        <begin position="348"/>
        <end position="371"/>
    </location>
</feature>
<keyword evidence="4 13" id="KW-0728">SH3 domain</keyword>
<sequence>MLLRVQCWCFSSLQNTLAKALYDNKAECSDELAFRKGDILTVLDQNLIGSEGWWKCSLHGRQGLAPANRLQLLTASQAVLLPPSTQGDSTESPVAQQNIYQVPSVPKSTVLSSTYEKMEGWVKSPARVSALSAQGVYQVPALAAQLLSERTQSSTNQLYDVPPKRETDVSENASRKKCWDHYNTLPNPRKSEWIYDIPVSPEKTGLKQNPSGHSVENQVLYDIPPARYKALTTNAEAKVVNPQLYDIPPTQRKLTFPDIHLYDVPSSRDMLLLPQNGSCDVPPSLLTPKTETQISEENVYDIPKGLPTTVQSKKEMEKAGDVSGDQAYSAPPELSRLKLEQDRLSVSSVDSSTLSTSSDSSAESSSLSSSEEPVKEIKLDLDVAIETLTRLQHSVSSSVASLMIFVSSKWRLQEHLEKSIEEIRRAVDHIKVSLGEFLAFAQAIKVNASYLTDNNLQTRIKKQLEILMNSFKILTETREALNSCNWSLEALVLRKPQNNPDDLDRFVMVARTIPDDIKRFVSIIIANGKLLFKKNEKEQEMKQSKVNPEHKMAKQIIVPRRTETDSLQRSSPDKHNQTQVSSEKPKENVTEDCDYVQLQTVIQSKQDAAKKITLPEHCKLCFSALHKAIGVFTNSLSNNQPPEVFISHSKLIIMVGQKLVDSLCQETQERDARNDILHSSSRFCSILKNLALATKNAAIQYPNANAMRELQDQTEELSKYTQQFRAMME</sequence>
<dbReference type="PRINTS" id="PR00452">
    <property type="entry name" value="SH3DOMAIN"/>
</dbReference>
<evidence type="ECO:0000313" key="17">
    <source>
        <dbReference type="Proteomes" id="UP000694552"/>
    </source>
</evidence>
<dbReference type="GO" id="GO:0007169">
    <property type="term" value="P:cell surface receptor protein tyrosine kinase signaling pathway"/>
    <property type="evidence" value="ECO:0007669"/>
    <property type="project" value="TreeGrafter"/>
</dbReference>
<dbReference type="PANTHER" id="PTHR10654">
    <property type="entry name" value="CAS SCAFFOLDING PROTEIN"/>
    <property type="match status" value="1"/>
</dbReference>
<dbReference type="GO" id="GO:0005737">
    <property type="term" value="C:cytoplasm"/>
    <property type="evidence" value="ECO:0007669"/>
    <property type="project" value="TreeGrafter"/>
</dbReference>
<comment type="function">
    <text evidence="10">Docking protein that plays a role in tyrosine kinase-based signaling related to cell adhesion and cell spreading. Regulates PTK2/FAK1 activity, focal adhesion integrity, and cell spreading.</text>
</comment>
<reference evidence="16" key="1">
    <citation type="submission" date="2025-08" db="UniProtKB">
        <authorList>
            <consortium name="Ensembl"/>
        </authorList>
    </citation>
    <scope>IDENTIFICATION</scope>
</reference>
<dbReference type="GO" id="GO:0005856">
    <property type="term" value="C:cytoskeleton"/>
    <property type="evidence" value="ECO:0007669"/>
    <property type="project" value="UniProtKB-SubCell"/>
</dbReference>
<name>A0A8C8BFG2_9STRI</name>
<evidence type="ECO:0000256" key="10">
    <source>
        <dbReference type="ARBA" id="ARBA00055892"/>
    </source>
</evidence>
<dbReference type="GO" id="GO:0016477">
    <property type="term" value="P:cell migration"/>
    <property type="evidence" value="ECO:0007669"/>
    <property type="project" value="TreeGrafter"/>
</dbReference>
<dbReference type="Gene3D" id="2.30.30.40">
    <property type="entry name" value="SH3 Domains"/>
    <property type="match status" value="1"/>
</dbReference>
<organism evidence="16 17">
    <name type="scientific">Otus sunia</name>
    <name type="common">Oriental scops-owl</name>
    <dbReference type="NCBI Taxonomy" id="257818"/>
    <lineage>
        <taxon>Eukaryota</taxon>
        <taxon>Metazoa</taxon>
        <taxon>Chordata</taxon>
        <taxon>Craniata</taxon>
        <taxon>Vertebrata</taxon>
        <taxon>Euteleostomi</taxon>
        <taxon>Archelosauria</taxon>
        <taxon>Archosauria</taxon>
        <taxon>Dinosauria</taxon>
        <taxon>Saurischia</taxon>
        <taxon>Theropoda</taxon>
        <taxon>Coelurosauria</taxon>
        <taxon>Aves</taxon>
        <taxon>Neognathae</taxon>
        <taxon>Neoaves</taxon>
        <taxon>Telluraves</taxon>
        <taxon>Strigiformes</taxon>
        <taxon>Strigidae</taxon>
        <taxon>Otus</taxon>
    </lineage>
</organism>
<dbReference type="Proteomes" id="UP000694552">
    <property type="component" value="Unplaced"/>
</dbReference>
<keyword evidence="8" id="KW-0965">Cell junction</keyword>
<keyword evidence="6" id="KW-0597">Phosphoprotein</keyword>
<dbReference type="Gene3D" id="1.20.120.230">
    <property type="entry name" value="Alpha-catenin/vinculin-like"/>
    <property type="match status" value="1"/>
</dbReference>
<reference evidence="16" key="2">
    <citation type="submission" date="2025-09" db="UniProtKB">
        <authorList>
            <consortium name="Ensembl"/>
        </authorList>
    </citation>
    <scope>IDENTIFICATION</scope>
</reference>
<evidence type="ECO:0000256" key="5">
    <source>
        <dbReference type="ARBA" id="ARBA00022490"/>
    </source>
</evidence>
<evidence type="ECO:0000259" key="15">
    <source>
        <dbReference type="PROSITE" id="PS50002"/>
    </source>
</evidence>
<evidence type="ECO:0000256" key="4">
    <source>
        <dbReference type="ARBA" id="ARBA00022443"/>
    </source>
</evidence>
<dbReference type="SMART" id="SM00326">
    <property type="entry name" value="SH3"/>
    <property type="match status" value="1"/>
</dbReference>
<evidence type="ECO:0000256" key="9">
    <source>
        <dbReference type="ARBA" id="ARBA00023212"/>
    </source>
</evidence>
<comment type="subunit">
    <text evidence="11">Interacts (via SH3 domain) with PTK2/FAK1 (via C-terminus).</text>
</comment>
<dbReference type="GO" id="GO:0007155">
    <property type="term" value="P:cell adhesion"/>
    <property type="evidence" value="ECO:0007669"/>
    <property type="project" value="UniProtKB-KW"/>
</dbReference>
<dbReference type="SUPFAM" id="SSF50044">
    <property type="entry name" value="SH3-domain"/>
    <property type="match status" value="1"/>
</dbReference>
<dbReference type="GO" id="GO:0005925">
    <property type="term" value="C:focal adhesion"/>
    <property type="evidence" value="ECO:0007669"/>
    <property type="project" value="UniProtKB-SubCell"/>
</dbReference>
<dbReference type="FunFam" id="1.20.120.830:FF:000001">
    <property type="entry name" value="BCAR1 scaffold protein, Cas family member"/>
    <property type="match status" value="1"/>
</dbReference>
<evidence type="ECO:0000256" key="12">
    <source>
        <dbReference type="ARBA" id="ARBA00071492"/>
    </source>
</evidence>
<accession>A0A8C8BFG2</accession>
<dbReference type="CDD" id="cd12000">
    <property type="entry name" value="SH3_CASS4"/>
    <property type="match status" value="1"/>
</dbReference>
<evidence type="ECO:0000313" key="16">
    <source>
        <dbReference type="Ensembl" id="ENSOSUP00000020340.1"/>
    </source>
</evidence>
<dbReference type="InterPro" id="IPR001452">
    <property type="entry name" value="SH3_domain"/>
</dbReference>
<feature type="compositionally biased region" description="Polar residues" evidence="14">
    <location>
        <begin position="287"/>
        <end position="296"/>
    </location>
</feature>
<dbReference type="InterPro" id="IPR037362">
    <property type="entry name" value="CAS_fam"/>
</dbReference>
<dbReference type="InterPro" id="IPR038319">
    <property type="entry name" value="Serine_rich_sf"/>
</dbReference>
<feature type="compositionally biased region" description="Basic and acidic residues" evidence="14">
    <location>
        <begin position="541"/>
        <end position="552"/>
    </location>
</feature>
<proteinExistence type="inferred from homology"/>
<protein>
    <recommendedName>
        <fullName evidence="12">Cas scaffolding protein family member 4</fullName>
    </recommendedName>
</protein>
<evidence type="ECO:0000256" key="3">
    <source>
        <dbReference type="ARBA" id="ARBA00007848"/>
    </source>
</evidence>
<dbReference type="InterPro" id="IPR035744">
    <property type="entry name" value="CASS4_SH3"/>
</dbReference>
<evidence type="ECO:0000256" key="7">
    <source>
        <dbReference type="ARBA" id="ARBA00022889"/>
    </source>
</evidence>
<dbReference type="Pfam" id="PF14604">
    <property type="entry name" value="SH3_9"/>
    <property type="match status" value="1"/>
</dbReference>
<dbReference type="PROSITE" id="PS50002">
    <property type="entry name" value="SH3"/>
    <property type="match status" value="1"/>
</dbReference>
<keyword evidence="9" id="KW-0206">Cytoskeleton</keyword>
<feature type="compositionally biased region" description="Basic and acidic residues" evidence="14">
    <location>
        <begin position="560"/>
        <end position="576"/>
    </location>
</feature>
<evidence type="ECO:0000256" key="11">
    <source>
        <dbReference type="ARBA" id="ARBA00064074"/>
    </source>
</evidence>
<comment type="similarity">
    <text evidence="3">Belongs to the CAS family.</text>
</comment>
<dbReference type="FunFam" id="2.30.30.40:FF:000147">
    <property type="entry name" value="Cas scaffold protein family member 4"/>
    <property type="match status" value="1"/>
</dbReference>
<dbReference type="Ensembl" id="ENSOSUT00000020987.1">
    <property type="protein sequence ID" value="ENSOSUP00000020340.1"/>
    <property type="gene ID" value="ENSOSUG00000014218.1"/>
</dbReference>
<evidence type="ECO:0000256" key="6">
    <source>
        <dbReference type="ARBA" id="ARBA00022553"/>
    </source>
</evidence>
<keyword evidence="7" id="KW-0130">Cell adhesion</keyword>
<feature type="region of interest" description="Disordered" evidence="14">
    <location>
        <begin position="287"/>
        <end position="307"/>
    </location>
</feature>
<dbReference type="GO" id="GO:0005886">
    <property type="term" value="C:plasma membrane"/>
    <property type="evidence" value="ECO:0007669"/>
    <property type="project" value="TreeGrafter"/>
</dbReference>
<evidence type="ECO:0000256" key="14">
    <source>
        <dbReference type="SAM" id="MobiDB-lite"/>
    </source>
</evidence>
<dbReference type="InterPro" id="IPR021901">
    <property type="entry name" value="CAS_C"/>
</dbReference>
<evidence type="ECO:0000256" key="13">
    <source>
        <dbReference type="PROSITE-ProRule" id="PRU00192"/>
    </source>
</evidence>
<dbReference type="Pfam" id="PF08824">
    <property type="entry name" value="Serine_rich"/>
    <property type="match status" value="1"/>
</dbReference>
<evidence type="ECO:0000256" key="1">
    <source>
        <dbReference type="ARBA" id="ARBA00004245"/>
    </source>
</evidence>
<comment type="subcellular location">
    <subcellularLocation>
        <location evidence="2">Cell junction</location>
        <location evidence="2">Focal adhesion</location>
    </subcellularLocation>
    <subcellularLocation>
        <location evidence="1">Cytoplasm</location>
        <location evidence="1">Cytoskeleton</location>
    </subcellularLocation>
</comment>
<dbReference type="AlphaFoldDB" id="A0A8C8BFG2"/>